<comment type="similarity">
    <text evidence="1">Belongs to the ACBP family.</text>
</comment>
<dbReference type="Gene3D" id="1.20.80.10">
    <property type="match status" value="1"/>
</dbReference>
<sequence>MELVGELFLTASLAVLLSFLVAKLVAMAMAVGDSDNKPLRVSDEGVVETEVRYEESLRVRSAESERRVEFVEEAVEKVDRLGGEILEELQHSQVEGFEGQPETVGSPGERTSEGEERSLDERALDFNAKGVDEAGADDDSAEEGSENRGVEETSAKSAANDVVSLQTEEVRVVRSELEEKDEVNEVESHNIGDEDDWEGIDRNELENDFAAAVKFAEAEAKDGGRPAVLGSHVQMELFGLRKVATEGPCHEPQPPALDLSARGKWQGKMTPEMAMEQYVTILSENVPGWMDDHFAGESREKPSEEEMAGTAAPVSGTLLHAQPNIASERESKLKFGAEKDDFTGASDLENRVGIYTFNLLLVSVFPKLSQFLFGT</sequence>
<gene>
    <name evidence="5" type="ORF">L484_010268</name>
</gene>
<dbReference type="PANTHER" id="PTHR23310">
    <property type="entry name" value="ACYL-COA-BINDING PROTEIN, ACBP"/>
    <property type="match status" value="1"/>
</dbReference>
<dbReference type="PANTHER" id="PTHR23310:SF122">
    <property type="entry name" value="ACYL-COA-BINDING DOMAIN-CONTAINING PROTEIN 3"/>
    <property type="match status" value="1"/>
</dbReference>
<evidence type="ECO:0000256" key="3">
    <source>
        <dbReference type="SAM" id="MobiDB-lite"/>
    </source>
</evidence>
<feature type="compositionally biased region" description="Basic and acidic residues" evidence="3">
    <location>
        <begin position="110"/>
        <end position="124"/>
    </location>
</feature>
<accession>W9RZK5</accession>
<dbReference type="AlphaFoldDB" id="W9RZK5"/>
<feature type="compositionally biased region" description="Basic and acidic residues" evidence="3">
    <location>
        <begin position="145"/>
        <end position="154"/>
    </location>
</feature>
<protein>
    <submittedName>
        <fullName evidence="5">Acyl-CoA-binding domain-containing protein 3</fullName>
    </submittedName>
</protein>
<evidence type="ECO:0000256" key="1">
    <source>
        <dbReference type="ARBA" id="ARBA00005567"/>
    </source>
</evidence>
<dbReference type="SUPFAM" id="SSF47027">
    <property type="entry name" value="Acyl-CoA binding protein"/>
    <property type="match status" value="1"/>
</dbReference>
<feature type="region of interest" description="Disordered" evidence="3">
    <location>
        <begin position="91"/>
        <end position="162"/>
    </location>
</feature>
<dbReference type="PROSITE" id="PS51228">
    <property type="entry name" value="ACB_2"/>
    <property type="match status" value="1"/>
</dbReference>
<evidence type="ECO:0000259" key="4">
    <source>
        <dbReference type="PROSITE" id="PS51228"/>
    </source>
</evidence>
<evidence type="ECO:0000256" key="2">
    <source>
        <dbReference type="ARBA" id="ARBA00023121"/>
    </source>
</evidence>
<proteinExistence type="inferred from homology"/>
<dbReference type="GO" id="GO:0006631">
    <property type="term" value="P:fatty acid metabolic process"/>
    <property type="evidence" value="ECO:0007669"/>
    <property type="project" value="TreeGrafter"/>
</dbReference>
<keyword evidence="6" id="KW-1185">Reference proteome</keyword>
<dbReference type="InterPro" id="IPR014352">
    <property type="entry name" value="FERM/acyl-CoA-bd_prot_sf"/>
</dbReference>
<name>W9RZK5_9ROSA</name>
<reference evidence="6" key="1">
    <citation type="submission" date="2013-01" db="EMBL/GenBank/DDBJ databases">
        <title>Draft Genome Sequence of a Mulberry Tree, Morus notabilis C.K. Schneid.</title>
        <authorList>
            <person name="He N."/>
            <person name="Zhao S."/>
        </authorList>
    </citation>
    <scope>NUCLEOTIDE SEQUENCE</scope>
</reference>
<dbReference type="GO" id="GO:0000062">
    <property type="term" value="F:fatty-acyl-CoA binding"/>
    <property type="evidence" value="ECO:0007669"/>
    <property type="project" value="InterPro"/>
</dbReference>
<feature type="region of interest" description="Disordered" evidence="3">
    <location>
        <begin position="178"/>
        <end position="198"/>
    </location>
</feature>
<dbReference type="Pfam" id="PF00887">
    <property type="entry name" value="ACBP"/>
    <property type="match status" value="1"/>
</dbReference>
<dbReference type="InterPro" id="IPR000582">
    <property type="entry name" value="Acyl-CoA-binding_protein"/>
</dbReference>
<keyword evidence="2" id="KW-0446">Lipid-binding</keyword>
<dbReference type="STRING" id="981085.W9RZK5"/>
<evidence type="ECO:0000313" key="6">
    <source>
        <dbReference type="Proteomes" id="UP000030645"/>
    </source>
</evidence>
<feature type="domain" description="ACB" evidence="4">
    <location>
        <begin position="205"/>
        <end position="291"/>
    </location>
</feature>
<dbReference type="Proteomes" id="UP000030645">
    <property type="component" value="Unassembled WGS sequence"/>
</dbReference>
<dbReference type="InterPro" id="IPR035984">
    <property type="entry name" value="Acyl-CoA-binding_sf"/>
</dbReference>
<organism evidence="5 6">
    <name type="scientific">Morus notabilis</name>
    <dbReference type="NCBI Taxonomy" id="981085"/>
    <lineage>
        <taxon>Eukaryota</taxon>
        <taxon>Viridiplantae</taxon>
        <taxon>Streptophyta</taxon>
        <taxon>Embryophyta</taxon>
        <taxon>Tracheophyta</taxon>
        <taxon>Spermatophyta</taxon>
        <taxon>Magnoliopsida</taxon>
        <taxon>eudicotyledons</taxon>
        <taxon>Gunneridae</taxon>
        <taxon>Pentapetalae</taxon>
        <taxon>rosids</taxon>
        <taxon>fabids</taxon>
        <taxon>Rosales</taxon>
        <taxon>Moraceae</taxon>
        <taxon>Moreae</taxon>
        <taxon>Morus</taxon>
    </lineage>
</organism>
<dbReference type="EMBL" id="KE345511">
    <property type="protein sequence ID" value="EXC04840.1"/>
    <property type="molecule type" value="Genomic_DNA"/>
</dbReference>
<dbReference type="eggNOG" id="KOG0817">
    <property type="taxonomic scope" value="Eukaryota"/>
</dbReference>
<feature type="compositionally biased region" description="Acidic residues" evidence="3">
    <location>
        <begin position="134"/>
        <end position="144"/>
    </location>
</feature>
<evidence type="ECO:0000313" key="5">
    <source>
        <dbReference type="EMBL" id="EXC04840.1"/>
    </source>
</evidence>